<evidence type="ECO:0000256" key="6">
    <source>
        <dbReference type="ARBA" id="ARBA00023157"/>
    </source>
</evidence>
<evidence type="ECO:0000256" key="9">
    <source>
        <dbReference type="SAM" id="Phobius"/>
    </source>
</evidence>
<evidence type="ECO:0000256" key="2">
    <source>
        <dbReference type="ARBA" id="ARBA00007343"/>
    </source>
</evidence>
<dbReference type="InterPro" id="IPR017981">
    <property type="entry name" value="GPCR_2-like_7TM"/>
</dbReference>
<evidence type="ECO:0000256" key="7">
    <source>
        <dbReference type="ARBA" id="ARBA00023180"/>
    </source>
</evidence>
<comment type="similarity">
    <text evidence="2">Belongs to the G-protein coupled receptor 2 family. Adhesion G-protein coupled receptor (ADGR) subfamily.</text>
</comment>
<dbReference type="EMBL" id="JAIZAY010000003">
    <property type="protein sequence ID" value="KAJ8044457.1"/>
    <property type="molecule type" value="Genomic_DNA"/>
</dbReference>
<feature type="transmembrane region" description="Helical" evidence="9">
    <location>
        <begin position="693"/>
        <end position="720"/>
    </location>
</feature>
<reference evidence="13" key="1">
    <citation type="submission" date="2021-10" db="EMBL/GenBank/DDBJ databases">
        <title>Tropical sea cucumber genome reveals ecological adaptation and Cuvierian tubules defense mechanism.</title>
        <authorList>
            <person name="Chen T."/>
        </authorList>
    </citation>
    <scope>NUCLEOTIDE SEQUENCE</scope>
    <source>
        <strain evidence="13">Nanhai2018</strain>
        <tissue evidence="13">Muscle</tissue>
    </source>
</reference>
<keyword evidence="10" id="KW-0732">Signal</keyword>
<dbReference type="Gene3D" id="2.60.220.50">
    <property type="match status" value="1"/>
</dbReference>
<comment type="subcellular location">
    <subcellularLocation>
        <location evidence="1">Membrane</location>
        <topology evidence="1">Multi-pass membrane protein</topology>
    </subcellularLocation>
</comment>
<keyword evidence="4 9" id="KW-1133">Transmembrane helix</keyword>
<dbReference type="GO" id="GO:0005886">
    <property type="term" value="C:plasma membrane"/>
    <property type="evidence" value="ECO:0007669"/>
    <property type="project" value="TreeGrafter"/>
</dbReference>
<dbReference type="Proteomes" id="UP001152320">
    <property type="component" value="Chromosome 3"/>
</dbReference>
<accession>A0A9Q1HCM5</accession>
<keyword evidence="6" id="KW-1015">Disulfide bond</keyword>
<evidence type="ECO:0000256" key="10">
    <source>
        <dbReference type="SAM" id="SignalP"/>
    </source>
</evidence>
<evidence type="ECO:0000313" key="14">
    <source>
        <dbReference type="Proteomes" id="UP001152320"/>
    </source>
</evidence>
<dbReference type="InterPro" id="IPR046338">
    <property type="entry name" value="GAIN_dom_sf"/>
</dbReference>
<dbReference type="PROSITE" id="PS50221">
    <property type="entry name" value="GAIN_B"/>
    <property type="match status" value="1"/>
</dbReference>
<dbReference type="AlphaFoldDB" id="A0A9Q1HCM5"/>
<dbReference type="GO" id="GO:0004930">
    <property type="term" value="F:G protein-coupled receptor activity"/>
    <property type="evidence" value="ECO:0007669"/>
    <property type="project" value="InterPro"/>
</dbReference>
<evidence type="ECO:0000256" key="8">
    <source>
        <dbReference type="SAM" id="MobiDB-lite"/>
    </source>
</evidence>
<evidence type="ECO:0000313" key="13">
    <source>
        <dbReference type="EMBL" id="KAJ8044457.1"/>
    </source>
</evidence>
<dbReference type="InterPro" id="IPR057244">
    <property type="entry name" value="GAIN_B"/>
</dbReference>
<sequence length="843" mass="94239">MLPIQSVLVACVLLSGCALAGSFDPLSEALRVSYDLNFETLYNEAKIHLDMEDVTTVSSKLKSPENLTVYSSSDNCSTIMQIEGIPWNNNNSAMRINDSESYVEINQTLDLSNGLSVSMWIKSYDAGGSSNFECIVLTVDTENGPKLKLKRNNGHNYSLHVDDVEQANFTFDETWEWNMLSFTIHPEDSGKNITLYENGASKSSSISDLPDLPSNGLVTMRLNGGYLGSVDGCDEVEVDEVSLWSRVLNMSEFIALRVQPFDTNCTVNVTVLVDRIERGTLQEASAAVTELVIVVSNSDNEDGLTQDTAEKVDDALEAMKIKKLLTDEALDDETRQGNREAFIILTSAILDAATKDEDISQTVQDKNVIKRMDQVMKAVYFSENFPAENETIRAPFITTKYLYIDQETDDNGLALEEDTVKFTIPKSVLGAEKPKIILTIFNDSLSSFLASTIGDTPIADRIVSLQLGNVGSEFEDPITLVIPNAGKNNAEKLKNSTAICTYLDLEDKEWKTDGITTKEYKEGDEDLTCYLTHLTNFAVLLSPNELERDETLEALTYVLLAISIICLIITLVVLMCLREIANTQRVQILKHFIFALLMSQLLFVFTTDLVKNKTLCAIFASILHYFWLATFTWMLVQGIQLYTKVRRLVGGNIKQLFYVLFAWGFPLPIATLPLAIFSDKYFEQSICWIPHDLIWFFAVPVVLIFCVNLGVTVLVMKTFLTVKVNKDKSDAEKLKSSMRAVVVMVPVLGLTWAFGFFLLIDQNKLFQYLFVILNTTQGVFVFLFHLVMNEDVRSAVLRRRNKVAANAENTIFTKLPRNKSEHSGGTGTETSKAPLHSDSTTNM</sequence>
<keyword evidence="7" id="KW-0325">Glycoprotein</keyword>
<feature type="transmembrane region" description="Helical" evidence="9">
    <location>
        <begin position="740"/>
        <end position="760"/>
    </location>
</feature>
<dbReference type="SUPFAM" id="SSF49899">
    <property type="entry name" value="Concanavalin A-like lectins/glucanases"/>
    <property type="match status" value="1"/>
</dbReference>
<organism evidence="13 14">
    <name type="scientific">Holothuria leucospilota</name>
    <name type="common">Black long sea cucumber</name>
    <name type="synonym">Mertensiothuria leucospilota</name>
    <dbReference type="NCBI Taxonomy" id="206669"/>
    <lineage>
        <taxon>Eukaryota</taxon>
        <taxon>Metazoa</taxon>
        <taxon>Echinodermata</taxon>
        <taxon>Eleutherozoa</taxon>
        <taxon>Echinozoa</taxon>
        <taxon>Holothuroidea</taxon>
        <taxon>Aspidochirotacea</taxon>
        <taxon>Aspidochirotida</taxon>
        <taxon>Holothuriidae</taxon>
        <taxon>Holothuria</taxon>
    </lineage>
</organism>
<feature type="signal peptide" evidence="10">
    <location>
        <begin position="1"/>
        <end position="20"/>
    </location>
</feature>
<feature type="transmembrane region" description="Helical" evidence="9">
    <location>
        <begin position="617"/>
        <end position="636"/>
    </location>
</feature>
<dbReference type="PRINTS" id="PR00249">
    <property type="entry name" value="GPCRSECRETIN"/>
</dbReference>
<evidence type="ECO:0000259" key="12">
    <source>
        <dbReference type="PROSITE" id="PS50261"/>
    </source>
</evidence>
<name>A0A9Q1HCM5_HOLLE</name>
<proteinExistence type="inferred from homology"/>
<comment type="caution">
    <text evidence="13">The sequence shown here is derived from an EMBL/GenBank/DDBJ whole genome shotgun (WGS) entry which is preliminary data.</text>
</comment>
<feature type="transmembrane region" description="Helical" evidence="9">
    <location>
        <begin position="554"/>
        <end position="576"/>
    </location>
</feature>
<dbReference type="InterPro" id="IPR000832">
    <property type="entry name" value="GPCR_2_secretin-like"/>
</dbReference>
<dbReference type="Pfam" id="PF00002">
    <property type="entry name" value="7tm_2"/>
    <property type="match status" value="1"/>
</dbReference>
<feature type="transmembrane region" description="Helical" evidence="9">
    <location>
        <begin position="656"/>
        <end position="678"/>
    </location>
</feature>
<evidence type="ECO:0000256" key="3">
    <source>
        <dbReference type="ARBA" id="ARBA00022692"/>
    </source>
</evidence>
<feature type="domain" description="G-protein coupled receptors family 2 profile 2" evidence="12">
    <location>
        <begin position="552"/>
        <end position="789"/>
    </location>
</feature>
<dbReference type="FunFam" id="1.20.1070.10:FF:000058">
    <property type="entry name" value="Adhesion G protein-coupled receptor F5"/>
    <property type="match status" value="1"/>
</dbReference>
<feature type="transmembrane region" description="Helical" evidence="9">
    <location>
        <begin position="766"/>
        <end position="788"/>
    </location>
</feature>
<dbReference type="PANTHER" id="PTHR12011">
    <property type="entry name" value="ADHESION G-PROTEIN COUPLED RECEPTOR"/>
    <property type="match status" value="1"/>
</dbReference>
<gene>
    <name evidence="13" type="ORF">HOLleu_07213</name>
</gene>
<evidence type="ECO:0000256" key="4">
    <source>
        <dbReference type="ARBA" id="ARBA00022989"/>
    </source>
</evidence>
<dbReference type="InterPro" id="IPR013320">
    <property type="entry name" value="ConA-like_dom_sf"/>
</dbReference>
<feature type="region of interest" description="Disordered" evidence="8">
    <location>
        <begin position="815"/>
        <end position="843"/>
    </location>
</feature>
<dbReference type="OrthoDB" id="10052455at2759"/>
<dbReference type="GO" id="GO:0007166">
    <property type="term" value="P:cell surface receptor signaling pathway"/>
    <property type="evidence" value="ECO:0007669"/>
    <property type="project" value="InterPro"/>
</dbReference>
<dbReference type="Gene3D" id="1.20.1070.10">
    <property type="entry name" value="Rhodopsin 7-helix transmembrane proteins"/>
    <property type="match status" value="1"/>
</dbReference>
<protein>
    <submittedName>
        <fullName evidence="13">Adhesion G-protein coupled receptor D1</fullName>
    </submittedName>
</protein>
<keyword evidence="14" id="KW-1185">Reference proteome</keyword>
<dbReference type="PROSITE" id="PS50261">
    <property type="entry name" value="G_PROTEIN_RECEP_F2_4"/>
    <property type="match status" value="1"/>
</dbReference>
<feature type="chain" id="PRO_5040270276" evidence="10">
    <location>
        <begin position="21"/>
        <end position="843"/>
    </location>
</feature>
<feature type="transmembrane region" description="Helical" evidence="9">
    <location>
        <begin position="588"/>
        <end position="605"/>
    </location>
</feature>
<evidence type="ECO:0000256" key="5">
    <source>
        <dbReference type="ARBA" id="ARBA00023136"/>
    </source>
</evidence>
<evidence type="ECO:0000256" key="1">
    <source>
        <dbReference type="ARBA" id="ARBA00004141"/>
    </source>
</evidence>
<keyword evidence="5 9" id="KW-0472">Membrane</keyword>
<feature type="domain" description="GAIN-B" evidence="11">
    <location>
        <begin position="400"/>
        <end position="547"/>
    </location>
</feature>
<dbReference type="Pfam" id="PF13385">
    <property type="entry name" value="Laminin_G_3"/>
    <property type="match status" value="1"/>
</dbReference>
<dbReference type="CDD" id="cd15040">
    <property type="entry name" value="7tmB2_Adhesion"/>
    <property type="match status" value="1"/>
</dbReference>
<evidence type="ECO:0000259" key="11">
    <source>
        <dbReference type="PROSITE" id="PS50221"/>
    </source>
</evidence>
<keyword evidence="13" id="KW-0675">Receptor</keyword>
<keyword evidence="3 9" id="KW-0812">Transmembrane</keyword>
<dbReference type="Gene3D" id="2.60.120.200">
    <property type="match status" value="1"/>
</dbReference>
<dbReference type="SUPFAM" id="SSF81321">
    <property type="entry name" value="Family A G protein-coupled receptor-like"/>
    <property type="match status" value="1"/>
</dbReference>
<dbReference type="PANTHER" id="PTHR12011:SF347">
    <property type="entry name" value="FI21270P1-RELATED"/>
    <property type="match status" value="1"/>
</dbReference>